<evidence type="ECO:0000259" key="25">
    <source>
        <dbReference type="PROSITE" id="PS51034"/>
    </source>
</evidence>
<dbReference type="Pfam" id="PF00100">
    <property type="entry name" value="Zona_pellucida"/>
    <property type="match status" value="1"/>
</dbReference>
<dbReference type="Ensembl" id="ENSOANT00000071956.1">
    <property type="protein sequence ID" value="ENSOANP00000046287.1"/>
    <property type="gene ID" value="ENSOANG00000014305.2"/>
</dbReference>
<dbReference type="InterPro" id="IPR000152">
    <property type="entry name" value="EGF-type_Asp/Asn_hydroxyl_site"/>
</dbReference>
<dbReference type="FunFam" id="2.60.40.4100:FF:000001">
    <property type="entry name" value="alpha-tectorin isoform X1"/>
    <property type="match status" value="1"/>
</dbReference>
<dbReference type="GO" id="GO:0008217">
    <property type="term" value="P:regulation of blood pressure"/>
    <property type="evidence" value="ECO:0007669"/>
    <property type="project" value="Ensembl"/>
</dbReference>
<dbReference type="GO" id="GO:0030644">
    <property type="term" value="P:intracellular chloride ion homeostasis"/>
    <property type="evidence" value="ECO:0007669"/>
    <property type="project" value="Ensembl"/>
</dbReference>
<dbReference type="OMA" id="PPECYLA"/>
<dbReference type="InterPro" id="IPR042235">
    <property type="entry name" value="ZP-C_dom"/>
</dbReference>
<dbReference type="CDD" id="cd00054">
    <property type="entry name" value="EGF_CA"/>
    <property type="match status" value="2"/>
</dbReference>
<dbReference type="Bgee" id="ENSOANG00000014305">
    <property type="expression patterns" value="Expressed in adult mammalian kidney and 2 other cell types or tissues"/>
</dbReference>
<feature type="chain" id="PRO_5044633704" description="Uromodulin" evidence="23">
    <location>
        <begin position="20"/>
        <end position="637"/>
    </location>
</feature>
<dbReference type="GO" id="GO:0007157">
    <property type="term" value="P:heterophilic cell-cell adhesion via plasma membrane cell adhesion molecules"/>
    <property type="evidence" value="ECO:0007669"/>
    <property type="project" value="Ensembl"/>
</dbReference>
<dbReference type="GO" id="GO:0030643">
    <property type="term" value="P:intracellular phosphate ion homeostasis"/>
    <property type="evidence" value="ECO:0007669"/>
    <property type="project" value="Ensembl"/>
</dbReference>
<evidence type="ECO:0000256" key="7">
    <source>
        <dbReference type="ARBA" id="ARBA00022525"/>
    </source>
</evidence>
<dbReference type="GO" id="GO:0036503">
    <property type="term" value="P:ERAD pathway"/>
    <property type="evidence" value="ECO:0007669"/>
    <property type="project" value="Ensembl"/>
</dbReference>
<dbReference type="GO" id="GO:0071918">
    <property type="term" value="P:urea transmembrane transport"/>
    <property type="evidence" value="ECO:0007669"/>
    <property type="project" value="Ensembl"/>
</dbReference>
<dbReference type="Proteomes" id="UP000002279">
    <property type="component" value="Chromosome 2"/>
</dbReference>
<dbReference type="GO" id="GO:0033209">
    <property type="term" value="P:tumor necrosis factor-mediated signaling pathway"/>
    <property type="evidence" value="ECO:0007669"/>
    <property type="project" value="Ensembl"/>
</dbReference>
<reference evidence="26 27" key="1">
    <citation type="journal article" date="2008" name="Nature">
        <title>Genome analysis of the platypus reveals unique signatures of evolution.</title>
        <authorList>
            <person name="Warren W.C."/>
            <person name="Hillier L.W."/>
            <person name="Marshall Graves J.A."/>
            <person name="Birney E."/>
            <person name="Ponting C.P."/>
            <person name="Grutzner F."/>
            <person name="Belov K."/>
            <person name="Miller W."/>
            <person name="Clarke L."/>
            <person name="Chinwalla A.T."/>
            <person name="Yang S.P."/>
            <person name="Heger A."/>
            <person name="Locke D.P."/>
            <person name="Miethke P."/>
            <person name="Waters P.D."/>
            <person name="Veyrunes F."/>
            <person name="Fulton L."/>
            <person name="Fulton B."/>
            <person name="Graves T."/>
            <person name="Wallis J."/>
            <person name="Puente X.S."/>
            <person name="Lopez-Otin C."/>
            <person name="Ordonez G.R."/>
            <person name="Eichler E.E."/>
            <person name="Chen L."/>
            <person name="Cheng Z."/>
            <person name="Deakin J.E."/>
            <person name="Alsop A."/>
            <person name="Thompson K."/>
            <person name="Kirby P."/>
            <person name="Papenfuss A.T."/>
            <person name="Wakefield M.J."/>
            <person name="Olender T."/>
            <person name="Lancet D."/>
            <person name="Huttley G.A."/>
            <person name="Smit A.F."/>
            <person name="Pask A."/>
            <person name="Temple-Smith P."/>
            <person name="Batzer M.A."/>
            <person name="Walker J.A."/>
            <person name="Konkel M.K."/>
            <person name="Harris R.S."/>
            <person name="Whittington C.M."/>
            <person name="Wong E.S."/>
            <person name="Gemmell N.J."/>
            <person name="Buschiazzo E."/>
            <person name="Vargas Jentzsch I.M."/>
            <person name="Merkel A."/>
            <person name="Schmitz J."/>
            <person name="Zemann A."/>
            <person name="Churakov G."/>
            <person name="Kriegs J.O."/>
            <person name="Brosius J."/>
            <person name="Murchison E.P."/>
            <person name="Sachidanandam R."/>
            <person name="Smith C."/>
            <person name="Hannon G.J."/>
            <person name="Tsend-Ayush E."/>
            <person name="McMillan D."/>
            <person name="Attenborough R."/>
            <person name="Rens W."/>
            <person name="Ferguson-Smith M."/>
            <person name="Lefevre C.M."/>
            <person name="Sharp J.A."/>
            <person name="Nicholas K.R."/>
            <person name="Ray D.A."/>
            <person name="Kube M."/>
            <person name="Reinhardt R."/>
            <person name="Pringle T.H."/>
            <person name="Taylor J."/>
            <person name="Jones R.C."/>
            <person name="Nixon B."/>
            <person name="Dacheux J.L."/>
            <person name="Niwa H."/>
            <person name="Sekita Y."/>
            <person name="Huang X."/>
            <person name="Stark A."/>
            <person name="Kheradpour P."/>
            <person name="Kellis M."/>
            <person name="Flicek P."/>
            <person name="Chen Y."/>
            <person name="Webber C."/>
            <person name="Hardison R."/>
            <person name="Nelson J."/>
            <person name="Hallsworth-Pepin K."/>
            <person name="Delehaunty K."/>
            <person name="Markovic C."/>
            <person name="Minx P."/>
            <person name="Feng Y."/>
            <person name="Kremitzki C."/>
            <person name="Mitreva M."/>
            <person name="Glasscock J."/>
            <person name="Wylie T."/>
            <person name="Wohldmann P."/>
            <person name="Thiru P."/>
            <person name="Nhan M.N."/>
            <person name="Pohl C.S."/>
            <person name="Smith S.M."/>
            <person name="Hou S."/>
            <person name="Nefedov M."/>
            <person name="de Jong P.J."/>
            <person name="Renfree M.B."/>
            <person name="Mardis E.R."/>
            <person name="Wilson R.K."/>
        </authorList>
    </citation>
    <scope>NUCLEOTIDE SEQUENCE [LARGE SCALE GENOMIC DNA]</scope>
    <source>
        <strain evidence="26 27">Glennie</strain>
    </source>
</reference>
<evidence type="ECO:0000256" key="16">
    <source>
        <dbReference type="ARBA" id="ARBA00023157"/>
    </source>
</evidence>
<evidence type="ECO:0000256" key="13">
    <source>
        <dbReference type="ARBA" id="ARBA00022737"/>
    </source>
</evidence>
<dbReference type="GO" id="GO:0072051">
    <property type="term" value="P:juxtaglomerular apparatus development"/>
    <property type="evidence" value="ECO:0007669"/>
    <property type="project" value="Ensembl"/>
</dbReference>
<dbReference type="GO" id="GO:0009410">
    <property type="term" value="P:response to xenobiotic stimulus"/>
    <property type="evidence" value="ECO:0007669"/>
    <property type="project" value="Ensembl"/>
</dbReference>
<dbReference type="InterPro" id="IPR017977">
    <property type="entry name" value="ZP_dom_CS"/>
</dbReference>
<dbReference type="GO" id="GO:1990266">
    <property type="term" value="P:neutrophil migration"/>
    <property type="evidence" value="ECO:0000318"/>
    <property type="project" value="GO_Central"/>
</dbReference>
<evidence type="ECO:0000256" key="18">
    <source>
        <dbReference type="ARBA" id="ARBA00023273"/>
    </source>
</evidence>
<feature type="domain" description="EGF-like" evidence="24">
    <location>
        <begin position="63"/>
        <end position="104"/>
    </location>
</feature>
<dbReference type="GO" id="GO:0003091">
    <property type="term" value="P:renal water homeostasis"/>
    <property type="evidence" value="ECO:0007669"/>
    <property type="project" value="Ensembl"/>
</dbReference>
<dbReference type="InterPro" id="IPR001507">
    <property type="entry name" value="ZP_dom"/>
</dbReference>
<dbReference type="GO" id="GO:0006914">
    <property type="term" value="P:autophagy"/>
    <property type="evidence" value="ECO:0007669"/>
    <property type="project" value="Ensembl"/>
</dbReference>
<reference evidence="26" key="2">
    <citation type="submission" date="2025-05" db="UniProtKB">
        <authorList>
            <consortium name="Ensembl"/>
        </authorList>
    </citation>
    <scope>IDENTIFICATION</scope>
    <source>
        <strain evidence="26">Glennie</strain>
    </source>
</reference>
<evidence type="ECO:0000256" key="12">
    <source>
        <dbReference type="ARBA" id="ARBA00022729"/>
    </source>
</evidence>
<keyword evidence="8" id="KW-0272">Extracellular matrix</keyword>
<dbReference type="GO" id="GO:0006954">
    <property type="term" value="P:inflammatory response"/>
    <property type="evidence" value="ECO:0007669"/>
    <property type="project" value="Ensembl"/>
</dbReference>
<dbReference type="PROSITE" id="PS50026">
    <property type="entry name" value="EGF_3"/>
    <property type="match status" value="3"/>
</dbReference>
<dbReference type="PROSITE" id="PS51034">
    <property type="entry name" value="ZP_2"/>
    <property type="match status" value="1"/>
</dbReference>
<dbReference type="GO" id="GO:0015747">
    <property type="term" value="P:urate transport"/>
    <property type="evidence" value="ECO:0007669"/>
    <property type="project" value="Ensembl"/>
</dbReference>
<dbReference type="PANTHER" id="PTHR14002">
    <property type="entry name" value="ENDOGLIN/TGF-BETA RECEPTOR TYPE III"/>
    <property type="match status" value="1"/>
</dbReference>
<evidence type="ECO:0000256" key="17">
    <source>
        <dbReference type="ARBA" id="ARBA00023180"/>
    </source>
</evidence>
<dbReference type="GO" id="GO:0072665">
    <property type="term" value="P:protein localization to vacuole"/>
    <property type="evidence" value="ECO:0007669"/>
    <property type="project" value="Ensembl"/>
</dbReference>
<dbReference type="GO" id="GO:0032496">
    <property type="term" value="P:response to lipopolysaccharide"/>
    <property type="evidence" value="ECO:0007669"/>
    <property type="project" value="Ensembl"/>
</dbReference>
<dbReference type="GO" id="GO:0050829">
    <property type="term" value="P:defense response to Gram-negative bacterium"/>
    <property type="evidence" value="ECO:0007669"/>
    <property type="project" value="Ensembl"/>
</dbReference>
<dbReference type="GO" id="GO:0005615">
    <property type="term" value="C:extracellular space"/>
    <property type="evidence" value="ECO:0000318"/>
    <property type="project" value="GO_Central"/>
</dbReference>
<evidence type="ECO:0000256" key="9">
    <source>
        <dbReference type="ARBA" id="ARBA00022536"/>
    </source>
</evidence>
<dbReference type="GO" id="GO:0055075">
    <property type="term" value="P:potassium ion homeostasis"/>
    <property type="evidence" value="ECO:0007669"/>
    <property type="project" value="Ensembl"/>
</dbReference>
<keyword evidence="16" id="KW-1015">Disulfide bond</keyword>
<dbReference type="InterPro" id="IPR009030">
    <property type="entry name" value="Growth_fac_rcpt_cys_sf"/>
</dbReference>
<dbReference type="FunFam" id="2.10.25.10:FF:000038">
    <property type="entry name" value="Fibrillin 2"/>
    <property type="match status" value="1"/>
</dbReference>
<dbReference type="GO" id="GO:0006874">
    <property type="term" value="P:intracellular calcium ion homeostasis"/>
    <property type="evidence" value="ECO:0007669"/>
    <property type="project" value="Ensembl"/>
</dbReference>
<feature type="domain" description="EGF-like" evidence="24">
    <location>
        <begin position="105"/>
        <end position="146"/>
    </location>
</feature>
<dbReference type="GO" id="GO:0072221">
    <property type="term" value="P:metanephric distal convoluted tubule development"/>
    <property type="evidence" value="ECO:0007669"/>
    <property type="project" value="Ensembl"/>
</dbReference>
<comment type="function">
    <text evidence="20">Functions in biogenesis and organization of the apical membrane of epithelial cells of the thick ascending limb of Henle's loop (TALH), where it promotes formation of complex filamentous gel-like structure that may play a role in the water barrier permeability. May serve as a receptor for binding and endocytosis of cytokines (IL-1, IL-2) and TNF. Facilitates neutrophil migration across renal epithelia.</text>
</comment>
<evidence type="ECO:0000256" key="20">
    <source>
        <dbReference type="ARBA" id="ARBA00045741"/>
    </source>
</evidence>
<dbReference type="GO" id="GO:0070294">
    <property type="term" value="P:renal sodium ion absorption"/>
    <property type="evidence" value="ECO:0007669"/>
    <property type="project" value="Ensembl"/>
</dbReference>
<dbReference type="InterPro" id="IPR048290">
    <property type="entry name" value="ZP_chr"/>
</dbReference>
<dbReference type="InterPro" id="IPR024731">
    <property type="entry name" value="NELL2-like_EGF"/>
</dbReference>
<dbReference type="Pfam" id="PF23344">
    <property type="entry name" value="ZP-N"/>
    <property type="match status" value="1"/>
</dbReference>
<name>A0A6I8NZJ5_ORNAN</name>
<evidence type="ECO:0000313" key="27">
    <source>
        <dbReference type="Proteomes" id="UP000002279"/>
    </source>
</evidence>
<evidence type="ECO:0000256" key="3">
    <source>
        <dbReference type="ARBA" id="ARBA00004498"/>
    </source>
</evidence>
<dbReference type="GO" id="GO:0140367">
    <property type="term" value="P:antibacterial innate immune response"/>
    <property type="evidence" value="ECO:0007669"/>
    <property type="project" value="Ensembl"/>
</dbReference>
<gene>
    <name evidence="26" type="primary">UMOD</name>
</gene>
<keyword evidence="14" id="KW-0391">Immunity</keyword>
<keyword evidence="18" id="KW-0966">Cell projection</keyword>
<keyword evidence="6" id="KW-1003">Cell membrane</keyword>
<keyword evidence="19" id="KW-0449">Lipoprotein</keyword>
<protein>
    <recommendedName>
        <fullName evidence="5">Uromodulin</fullName>
    </recommendedName>
</protein>
<dbReference type="GO" id="GO:0009986">
    <property type="term" value="C:cell surface"/>
    <property type="evidence" value="ECO:0000318"/>
    <property type="project" value="GO_Central"/>
</dbReference>
<dbReference type="SMART" id="SM00241">
    <property type="entry name" value="ZP"/>
    <property type="match status" value="1"/>
</dbReference>
<dbReference type="Gene3D" id="2.60.40.4100">
    <property type="entry name" value="Zona pellucida, ZP-C domain"/>
    <property type="match status" value="1"/>
</dbReference>
<dbReference type="GO" id="GO:0005783">
    <property type="term" value="C:endoplasmic reticulum"/>
    <property type="evidence" value="ECO:0007669"/>
    <property type="project" value="Ensembl"/>
</dbReference>
<dbReference type="GO" id="GO:0060170">
    <property type="term" value="C:ciliary membrane"/>
    <property type="evidence" value="ECO:0007669"/>
    <property type="project" value="UniProtKB-SubCell"/>
</dbReference>
<keyword evidence="9 22" id="KW-0245">EGF-like domain</keyword>
<dbReference type="GO" id="GO:0006883">
    <property type="term" value="P:intracellular sodium ion homeostasis"/>
    <property type="evidence" value="ECO:0007669"/>
    <property type="project" value="Ensembl"/>
</dbReference>
<dbReference type="InterPro" id="IPR001881">
    <property type="entry name" value="EGF-like_Ca-bd_dom"/>
</dbReference>
<evidence type="ECO:0000256" key="19">
    <source>
        <dbReference type="ARBA" id="ARBA00023288"/>
    </source>
</evidence>
<evidence type="ECO:0000256" key="23">
    <source>
        <dbReference type="SAM" id="SignalP"/>
    </source>
</evidence>
<dbReference type="PROSITE" id="PS01186">
    <property type="entry name" value="EGF_2"/>
    <property type="match status" value="1"/>
</dbReference>
<evidence type="ECO:0000256" key="10">
    <source>
        <dbReference type="ARBA" id="ARBA00022588"/>
    </source>
</evidence>
<feature type="domain" description="ZP" evidence="25">
    <location>
        <begin position="331"/>
        <end position="586"/>
    </location>
</feature>
<dbReference type="GO" id="GO:0044861">
    <property type="term" value="P:protein transport into plasma membrane raft"/>
    <property type="evidence" value="ECO:0007669"/>
    <property type="project" value="Ensembl"/>
</dbReference>
<dbReference type="GeneTree" id="ENSGT00940000156742"/>
<dbReference type="GO" id="GO:0060073">
    <property type="term" value="P:micturition"/>
    <property type="evidence" value="ECO:0007669"/>
    <property type="project" value="Ensembl"/>
</dbReference>
<dbReference type="InterPro" id="IPR055355">
    <property type="entry name" value="ZP-C"/>
</dbReference>
<evidence type="ECO:0000259" key="24">
    <source>
        <dbReference type="PROSITE" id="PS50026"/>
    </source>
</evidence>
<dbReference type="GO" id="GO:0006629">
    <property type="term" value="P:lipid metabolic process"/>
    <property type="evidence" value="ECO:0007669"/>
    <property type="project" value="Ensembl"/>
</dbReference>
<keyword evidence="10" id="KW-0399">Innate immunity</keyword>
<dbReference type="GO" id="GO:0007159">
    <property type="term" value="P:leukocyte cell-cell adhesion"/>
    <property type="evidence" value="ECO:0007669"/>
    <property type="project" value="Ensembl"/>
</dbReference>
<comment type="caution">
    <text evidence="22">Lacks conserved residue(s) required for the propagation of feature annotation.</text>
</comment>
<dbReference type="InterPro" id="IPR049883">
    <property type="entry name" value="NOTCH1_EGF-like"/>
</dbReference>
<dbReference type="CTD" id="7369"/>
<dbReference type="GO" id="GO:0002251">
    <property type="term" value="P:organ or tissue specific immune response"/>
    <property type="evidence" value="ECO:0007669"/>
    <property type="project" value="Ensembl"/>
</dbReference>
<dbReference type="RefSeq" id="XP_028913688.1">
    <property type="nucleotide sequence ID" value="XM_029057855.1"/>
</dbReference>
<dbReference type="GO" id="GO:0000922">
    <property type="term" value="C:spindle pole"/>
    <property type="evidence" value="ECO:0007669"/>
    <property type="project" value="Ensembl"/>
</dbReference>
<comment type="subunit">
    <text evidence="21">Homodimer that then polymerizes into long filaments. The filaments can additionally assemble laterally to form a sheet. The filaments consist of a zigzag-shaped backbone with laterally protruding arms which interact with bacterial adhesin fimH. Two fimH molecules can bind to a single UMOD monomer.</text>
</comment>
<dbReference type="OrthoDB" id="2015116at2759"/>
<dbReference type="GO" id="GO:0097190">
    <property type="term" value="P:apoptotic signaling pathway"/>
    <property type="evidence" value="ECO:0007669"/>
    <property type="project" value="Ensembl"/>
</dbReference>
<dbReference type="InterPro" id="IPR057774">
    <property type="entry name" value="D8C_UMOD/GP2/OIT3-like"/>
</dbReference>
<dbReference type="GO" id="GO:0006457">
    <property type="term" value="P:protein folding"/>
    <property type="evidence" value="ECO:0007669"/>
    <property type="project" value="Ensembl"/>
</dbReference>
<dbReference type="GO" id="GO:0097709">
    <property type="term" value="P:connective tissue replacement"/>
    <property type="evidence" value="ECO:0007669"/>
    <property type="project" value="Ensembl"/>
</dbReference>
<accession>A0A6I8NZJ5</accession>
<dbReference type="CDD" id="cd00053">
    <property type="entry name" value="EGF"/>
    <property type="match status" value="1"/>
</dbReference>
<dbReference type="SMART" id="SM00181">
    <property type="entry name" value="EGF"/>
    <property type="match status" value="3"/>
</dbReference>
<dbReference type="AlphaFoldDB" id="A0A6I8NZJ5"/>
<keyword evidence="7" id="KW-0964">Secreted</keyword>
<keyword evidence="15" id="KW-0472">Membrane</keyword>
<organism evidence="26 27">
    <name type="scientific">Ornithorhynchus anatinus</name>
    <name type="common">Duckbill platypus</name>
    <dbReference type="NCBI Taxonomy" id="9258"/>
    <lineage>
        <taxon>Eukaryota</taxon>
        <taxon>Metazoa</taxon>
        <taxon>Chordata</taxon>
        <taxon>Craniata</taxon>
        <taxon>Vertebrata</taxon>
        <taxon>Euteleostomi</taxon>
        <taxon>Mammalia</taxon>
        <taxon>Monotremata</taxon>
        <taxon>Ornithorhynchidae</taxon>
        <taxon>Ornithorhynchus</taxon>
    </lineage>
</organism>
<dbReference type="GO" id="GO:0005509">
    <property type="term" value="F:calcium ion binding"/>
    <property type="evidence" value="ECO:0007669"/>
    <property type="project" value="InterPro"/>
</dbReference>
<comment type="subcellular location">
    <subcellularLocation>
        <location evidence="1">Apical cell membrane</location>
        <topology evidence="1">Lipid-anchor</topology>
        <topology evidence="1">GPI-anchor</topology>
    </subcellularLocation>
    <subcellularLocation>
        <location evidence="4">Basolateral cell membrane</location>
        <topology evidence="4">Lipid-anchor</topology>
        <topology evidence="4">GPI-anchor</topology>
    </subcellularLocation>
    <subcellularLocation>
        <location evidence="2">Cell projection</location>
        <location evidence="2">Cilium membrane</location>
    </subcellularLocation>
    <subcellularLocation>
        <location evidence="3">Secreted</location>
        <location evidence="3">Extracellular space</location>
        <location evidence="3">Extracellular matrix</location>
    </subcellularLocation>
</comment>
<proteinExistence type="predicted"/>
<keyword evidence="12 23" id="KW-0732">Signal</keyword>
<evidence type="ECO:0000256" key="15">
    <source>
        <dbReference type="ARBA" id="ARBA00023136"/>
    </source>
</evidence>
<dbReference type="GO" id="GO:0034620">
    <property type="term" value="P:cellular response to unfolded protein"/>
    <property type="evidence" value="ECO:0007669"/>
    <property type="project" value="Ensembl"/>
</dbReference>
<dbReference type="PROSITE" id="PS00010">
    <property type="entry name" value="ASX_HYDROXYL"/>
    <property type="match status" value="2"/>
</dbReference>
<evidence type="ECO:0000256" key="1">
    <source>
        <dbReference type="ARBA" id="ARBA00004303"/>
    </source>
</evidence>
<dbReference type="InterPro" id="IPR000742">
    <property type="entry name" value="EGF"/>
</dbReference>
<evidence type="ECO:0000256" key="8">
    <source>
        <dbReference type="ARBA" id="ARBA00022530"/>
    </source>
</evidence>
<keyword evidence="11" id="KW-0336">GPI-anchor</keyword>
<evidence type="ECO:0000256" key="4">
    <source>
        <dbReference type="ARBA" id="ARBA00004539"/>
    </source>
</evidence>
<evidence type="ECO:0000256" key="6">
    <source>
        <dbReference type="ARBA" id="ARBA00022475"/>
    </source>
</evidence>
<dbReference type="GO" id="GO:0009414">
    <property type="term" value="P:response to water deprivation"/>
    <property type="evidence" value="ECO:0007669"/>
    <property type="project" value="Ensembl"/>
</dbReference>
<evidence type="ECO:0000256" key="11">
    <source>
        <dbReference type="ARBA" id="ARBA00022622"/>
    </source>
</evidence>
<dbReference type="Pfam" id="PF07645">
    <property type="entry name" value="EGF_CA"/>
    <property type="match status" value="1"/>
</dbReference>
<dbReference type="GO" id="GO:0072233">
    <property type="term" value="P:metanephric thick ascending limb development"/>
    <property type="evidence" value="ECO:0007669"/>
    <property type="project" value="Ensembl"/>
</dbReference>
<dbReference type="PROSITE" id="PS01187">
    <property type="entry name" value="EGF_CA"/>
    <property type="match status" value="1"/>
</dbReference>
<dbReference type="GO" id="GO:0072218">
    <property type="term" value="P:metanephric ascending thin limb development"/>
    <property type="evidence" value="ECO:0007669"/>
    <property type="project" value="Ensembl"/>
</dbReference>
<dbReference type="InterPro" id="IPR055356">
    <property type="entry name" value="ZP-N"/>
</dbReference>
<dbReference type="GO" id="GO:0019864">
    <property type="term" value="F:IgG binding"/>
    <property type="evidence" value="ECO:0007669"/>
    <property type="project" value="Ensembl"/>
</dbReference>
<dbReference type="PANTHER" id="PTHR14002:SF40">
    <property type="entry name" value="UROMODULIN"/>
    <property type="match status" value="1"/>
</dbReference>
<dbReference type="PROSITE" id="PS00682">
    <property type="entry name" value="ZP_1"/>
    <property type="match status" value="1"/>
</dbReference>
<dbReference type="Ensembl" id="ENSOANT00000064423.1">
    <property type="protein sequence ID" value="ENSOANP00000053259.1"/>
    <property type="gene ID" value="ENSOANG00000014305.2"/>
</dbReference>
<dbReference type="KEGG" id="oaa:100077393"/>
<evidence type="ECO:0000313" key="26">
    <source>
        <dbReference type="Ensembl" id="ENSOANP00000046287.1"/>
    </source>
</evidence>
<dbReference type="GO" id="GO:0098552">
    <property type="term" value="C:side of membrane"/>
    <property type="evidence" value="ECO:0007669"/>
    <property type="project" value="UniProtKB-KW"/>
</dbReference>
<dbReference type="InterPro" id="IPR018097">
    <property type="entry name" value="EGF_Ca-bd_CS"/>
</dbReference>
<dbReference type="Pfam" id="PF12947">
    <property type="entry name" value="EGF_3"/>
    <property type="match status" value="2"/>
</dbReference>
<dbReference type="GO" id="GO:0097744">
    <property type="term" value="P:renal urate salt excretion"/>
    <property type="evidence" value="ECO:0007669"/>
    <property type="project" value="Ensembl"/>
</dbReference>
<evidence type="ECO:0000256" key="5">
    <source>
        <dbReference type="ARBA" id="ARBA00015737"/>
    </source>
</evidence>
<keyword evidence="17" id="KW-0325">Glycoprotein</keyword>
<evidence type="ECO:0000256" key="2">
    <source>
        <dbReference type="ARBA" id="ARBA00004309"/>
    </source>
</evidence>
<dbReference type="GO" id="GO:0016324">
    <property type="term" value="C:apical plasma membrane"/>
    <property type="evidence" value="ECO:0000318"/>
    <property type="project" value="GO_Central"/>
</dbReference>
<dbReference type="Gene3D" id="2.10.25.10">
    <property type="entry name" value="Laminin"/>
    <property type="match status" value="3"/>
</dbReference>
<dbReference type="FunFam" id="2.10.25.10:FF:000024">
    <property type="entry name" value="Putative latent-transforming growth factor beta-binding protein 2"/>
    <property type="match status" value="1"/>
</dbReference>
<dbReference type="GO" id="GO:0003094">
    <property type="term" value="P:glomerular filtration"/>
    <property type="evidence" value="ECO:0007669"/>
    <property type="project" value="Ensembl"/>
</dbReference>
<dbReference type="GeneID" id="100077393"/>
<evidence type="ECO:0000256" key="21">
    <source>
        <dbReference type="ARBA" id="ARBA00046503"/>
    </source>
</evidence>
<dbReference type="GO" id="GO:0016323">
    <property type="term" value="C:basolateral plasma membrane"/>
    <property type="evidence" value="ECO:0007669"/>
    <property type="project" value="UniProtKB-SubCell"/>
</dbReference>
<dbReference type="GO" id="GO:0033555">
    <property type="term" value="P:multicellular organismal response to stress"/>
    <property type="evidence" value="ECO:0007669"/>
    <property type="project" value="Ensembl"/>
</dbReference>
<dbReference type="GO" id="GO:0035809">
    <property type="term" value="P:regulation of urine volume"/>
    <property type="evidence" value="ECO:0007669"/>
    <property type="project" value="Ensembl"/>
</dbReference>
<evidence type="ECO:0000256" key="22">
    <source>
        <dbReference type="PROSITE-ProRule" id="PRU00076"/>
    </source>
</evidence>
<dbReference type="GO" id="GO:0008380">
    <property type="term" value="P:RNA splicing"/>
    <property type="evidence" value="ECO:0007669"/>
    <property type="project" value="Ensembl"/>
</dbReference>
<dbReference type="PRINTS" id="PR00023">
    <property type="entry name" value="ZPELLUCIDA"/>
</dbReference>
<sequence length="637" mass="69294">MRWLLRLTLLFAAVHFCSTAGTSEAEQRSCSECHSNATCQDDGGSPVCSCQPGFSGDGFVCSDVDECAAPGAHNCSGGRCVNTEGSYKCLCPGGYRFAPESGCIDVDECSGPEFGPCHPLATCTNSNGSYSCSCPTGYTGDGVRCDCSPGSCGPGLECVWQNGSRVCSDPCAAYSLLDEYWRSSSYQGGWTCDSNRRGWHRFVGRGGVRMPETCVPVNRCNTAAPMWLRGRHPSSEEGIVNGTACAHWSDNCCLWQTSVQVKACPGGYYVYNLTGTPVCQLAYCTDPSSVEGTCEGCNLDEDCKSVDGNWSCHCKPGFYNSDIGSLDPHLQCGANDIKVSLDKCELESMGFQKIFMYLRDSHCAGFEERENRTSVSVVTPSQEGPCGTTLTRNETHVTYSNTLYLAKEMIIRDTNININFQCTYPLDMKVSLKTATRPIVSALNISVGGTGMFTVRMALFQSESYTLPYEGSTVALSTEAMLYVGTMFDDGDTSRFVLLMKNCYATPTSNATDPVKYFIIRDRCPRGQDSTIRVEENGESPQGRFSVQMFRFAGNRDLVFLHCEVSLCDITSEQCKPSCFRTGYRSGTVINPAHVLNLGPITRTDFQASALSDATRSLGFLSAWPVLLSSVLVVFLF</sequence>
<dbReference type="SMART" id="SM00179">
    <property type="entry name" value="EGF_CA"/>
    <property type="match status" value="3"/>
</dbReference>
<dbReference type="GO" id="GO:0046720">
    <property type="term" value="P:citric acid secretion"/>
    <property type="evidence" value="ECO:0007669"/>
    <property type="project" value="Ensembl"/>
</dbReference>
<dbReference type="SUPFAM" id="SSF57184">
    <property type="entry name" value="Growth factor receptor domain"/>
    <property type="match status" value="1"/>
</dbReference>
<feature type="signal peptide" evidence="23">
    <location>
        <begin position="1"/>
        <end position="19"/>
    </location>
</feature>
<keyword evidence="27" id="KW-1185">Reference proteome</keyword>
<dbReference type="GO" id="GO:0007029">
    <property type="term" value="P:endoplasmic reticulum organization"/>
    <property type="evidence" value="ECO:0007669"/>
    <property type="project" value="Ensembl"/>
</dbReference>
<dbReference type="FunFam" id="2.60.40.3210:FF:000003">
    <property type="entry name" value="Glycoprotein 2"/>
    <property type="match status" value="1"/>
</dbReference>
<dbReference type="Gene3D" id="2.60.40.3210">
    <property type="entry name" value="Zona pellucida, ZP-N domain"/>
    <property type="match status" value="1"/>
</dbReference>
<dbReference type="Pfam" id="PF23283">
    <property type="entry name" value="D8C_UMOD"/>
    <property type="match status" value="1"/>
</dbReference>
<evidence type="ECO:0000256" key="14">
    <source>
        <dbReference type="ARBA" id="ARBA00022859"/>
    </source>
</evidence>
<keyword evidence="13" id="KW-0677">Repeat</keyword>
<dbReference type="GO" id="GO:0051223">
    <property type="term" value="P:regulation of protein transport"/>
    <property type="evidence" value="ECO:0007669"/>
    <property type="project" value="Ensembl"/>
</dbReference>
<dbReference type="GO" id="GO:0072044">
    <property type="term" value="P:collecting duct development"/>
    <property type="evidence" value="ECO:0007669"/>
    <property type="project" value="Ensembl"/>
</dbReference>
<feature type="domain" description="EGF-like" evidence="24">
    <location>
        <begin position="26"/>
        <end position="60"/>
    </location>
</feature>